<keyword evidence="2" id="KW-0418">Kinase</keyword>
<dbReference type="EMBL" id="FZPD01000004">
    <property type="protein sequence ID" value="SNT17482.1"/>
    <property type="molecule type" value="Genomic_DNA"/>
</dbReference>
<protein>
    <submittedName>
        <fullName evidence="2">Regulator of nucleoside diphosphate kinase</fullName>
    </submittedName>
</protein>
<proteinExistence type="predicted"/>
<dbReference type="Gene3D" id="3.10.50.30">
    <property type="entry name" value="Transcription elongation factor, GreA/GreB, C-terminal domain"/>
    <property type="match status" value="1"/>
</dbReference>
<sequence>MKKQQIILEQNEYQLLLNLIKNGNYPDLITQKCMKSLSDEMENAIVKSNKEMPDDIVRLNSIVDVQTPFGPKHNLQIVLPVHRDISRNKISILSPLGSGLIGYAKGDKVKWMFPKGTGTIQILKVNNAAMELA</sequence>
<reference evidence="2 3" key="1">
    <citation type="submission" date="2017-06" db="EMBL/GenBank/DDBJ databases">
        <authorList>
            <person name="Kim H.J."/>
            <person name="Triplett B.A."/>
        </authorList>
    </citation>
    <scope>NUCLEOTIDE SEQUENCE [LARGE SCALE GENOMIC DNA]</scope>
    <source>
        <strain evidence="2 3">DSM 19307</strain>
    </source>
</reference>
<keyword evidence="2" id="KW-0808">Transferase</keyword>
<dbReference type="Proteomes" id="UP000198393">
    <property type="component" value="Unassembled WGS sequence"/>
</dbReference>
<dbReference type="Pfam" id="PF01272">
    <property type="entry name" value="GreA_GreB"/>
    <property type="match status" value="1"/>
</dbReference>
<dbReference type="OrthoDB" id="192847at2"/>
<dbReference type="GO" id="GO:0032784">
    <property type="term" value="P:regulation of DNA-templated transcription elongation"/>
    <property type="evidence" value="ECO:0007669"/>
    <property type="project" value="InterPro"/>
</dbReference>
<feature type="domain" description="Transcription elongation factor GreA/GreB C-terminal" evidence="1">
    <location>
        <begin position="53"/>
        <end position="126"/>
    </location>
</feature>
<dbReference type="InterPro" id="IPR036953">
    <property type="entry name" value="GreA/GreB_C_sf"/>
</dbReference>
<evidence type="ECO:0000313" key="3">
    <source>
        <dbReference type="Proteomes" id="UP000198393"/>
    </source>
</evidence>
<name>A0A239KIF8_EKHLU</name>
<dbReference type="AlphaFoldDB" id="A0A239KIF8"/>
<accession>A0A239KIF8</accession>
<dbReference type="PANTHER" id="PTHR30437:SF5">
    <property type="entry name" value="REGULATOR OF NUCLEOSIDE DIPHOSPHATE KINASE"/>
    <property type="match status" value="1"/>
</dbReference>
<dbReference type="SUPFAM" id="SSF54534">
    <property type="entry name" value="FKBP-like"/>
    <property type="match status" value="1"/>
</dbReference>
<gene>
    <name evidence="2" type="ORF">SAMN05421640_2661</name>
</gene>
<dbReference type="InterPro" id="IPR001437">
    <property type="entry name" value="Tscrpt_elong_fac_GreA/B_C"/>
</dbReference>
<dbReference type="GO" id="GO:0016301">
    <property type="term" value="F:kinase activity"/>
    <property type="evidence" value="ECO:0007669"/>
    <property type="project" value="UniProtKB-KW"/>
</dbReference>
<dbReference type="PANTHER" id="PTHR30437">
    <property type="entry name" value="TRANSCRIPTION ELONGATION FACTOR GREA"/>
    <property type="match status" value="1"/>
</dbReference>
<evidence type="ECO:0000259" key="1">
    <source>
        <dbReference type="Pfam" id="PF01272"/>
    </source>
</evidence>
<dbReference type="PROSITE" id="PS00830">
    <property type="entry name" value="GREAB_2"/>
    <property type="match status" value="1"/>
</dbReference>
<dbReference type="GO" id="GO:0003677">
    <property type="term" value="F:DNA binding"/>
    <property type="evidence" value="ECO:0007669"/>
    <property type="project" value="InterPro"/>
</dbReference>
<dbReference type="RefSeq" id="WP_089357351.1">
    <property type="nucleotide sequence ID" value="NZ_FZPD01000004.1"/>
</dbReference>
<dbReference type="InterPro" id="IPR023459">
    <property type="entry name" value="Tscrpt_elong_fac_GreA/B_fam"/>
</dbReference>
<organism evidence="2 3">
    <name type="scientific">Ekhidna lutea</name>
    <dbReference type="NCBI Taxonomy" id="447679"/>
    <lineage>
        <taxon>Bacteria</taxon>
        <taxon>Pseudomonadati</taxon>
        <taxon>Bacteroidota</taxon>
        <taxon>Cytophagia</taxon>
        <taxon>Cytophagales</taxon>
        <taxon>Reichenbachiellaceae</taxon>
        <taxon>Ekhidna</taxon>
    </lineage>
</organism>
<keyword evidence="3" id="KW-1185">Reference proteome</keyword>
<dbReference type="GO" id="GO:0006354">
    <property type="term" value="P:DNA-templated transcription elongation"/>
    <property type="evidence" value="ECO:0007669"/>
    <property type="project" value="TreeGrafter"/>
</dbReference>
<evidence type="ECO:0000313" key="2">
    <source>
        <dbReference type="EMBL" id="SNT17482.1"/>
    </source>
</evidence>
<dbReference type="GO" id="GO:0070063">
    <property type="term" value="F:RNA polymerase binding"/>
    <property type="evidence" value="ECO:0007669"/>
    <property type="project" value="InterPro"/>
</dbReference>
<dbReference type="InterPro" id="IPR018151">
    <property type="entry name" value="TF_GreA/GreB_CS"/>
</dbReference>